<keyword evidence="3" id="KW-1185">Reference proteome</keyword>
<comment type="caution">
    <text evidence="2">The sequence shown here is derived from an EMBL/GenBank/DDBJ whole genome shotgun (WGS) entry which is preliminary data.</text>
</comment>
<accession>M0A443</accession>
<sequence length="296" mass="31948">MDDDGADSSPVPERAGAVTARPDHAGERPERPLESRPGAGALSRAAAKRDTTVRQWGIVTPSATVIGRAESPDADLSESVRRLHDEQHAATPGYSERAHHLDRLRTTQALCNALELTPWQRDLALGVMDEIDLTEFGSQRAIPKVALVVIRHVVDLDRRAYFGLDDIDAQALSADRMDELFGQYRAHDITDEPTFKRLAADHGLDTTSLNRLRRVLKSQLDDELPAYGRNPYRDPNLPAATEANATGDGEGDGDTVANEATGNGEIGDETSDSGPGADLDTTTTTDTDSSDDTTPN</sequence>
<dbReference type="GO" id="GO:0000428">
    <property type="term" value="C:DNA-directed RNA polymerase complex"/>
    <property type="evidence" value="ECO:0007669"/>
    <property type="project" value="UniProtKB-KW"/>
</dbReference>
<evidence type="ECO:0000256" key="1">
    <source>
        <dbReference type="SAM" id="MobiDB-lite"/>
    </source>
</evidence>
<keyword evidence="2" id="KW-0804">Transcription</keyword>
<dbReference type="OrthoDB" id="225544at2157"/>
<proteinExistence type="predicted"/>
<reference evidence="2 3" key="1">
    <citation type="journal article" date="2014" name="PLoS Genet.">
        <title>Phylogenetically driven sequencing of extremely halophilic archaea reveals strategies for static and dynamic osmo-response.</title>
        <authorList>
            <person name="Becker E.A."/>
            <person name="Seitzer P.M."/>
            <person name="Tritt A."/>
            <person name="Larsen D."/>
            <person name="Krusor M."/>
            <person name="Yao A.I."/>
            <person name="Wu D."/>
            <person name="Madern D."/>
            <person name="Eisen J.A."/>
            <person name="Darling A.E."/>
            <person name="Facciotti M.T."/>
        </authorList>
    </citation>
    <scope>NUCLEOTIDE SEQUENCE [LARGE SCALE GENOMIC DNA]</scope>
    <source>
        <strain evidence="2 3">JCM 10990</strain>
    </source>
</reference>
<feature type="compositionally biased region" description="Low complexity" evidence="1">
    <location>
        <begin position="280"/>
        <end position="296"/>
    </location>
</feature>
<organism evidence="2 3">
    <name type="scientific">Natrialba chahannaoensis JCM 10990</name>
    <dbReference type="NCBI Taxonomy" id="1227492"/>
    <lineage>
        <taxon>Archaea</taxon>
        <taxon>Methanobacteriati</taxon>
        <taxon>Methanobacteriota</taxon>
        <taxon>Stenosarchaea group</taxon>
        <taxon>Halobacteria</taxon>
        <taxon>Halobacteriales</taxon>
        <taxon>Natrialbaceae</taxon>
        <taxon>Natrialba</taxon>
    </lineage>
</organism>
<dbReference type="EMBL" id="AOIN01000100">
    <property type="protein sequence ID" value="ELY93096.1"/>
    <property type="molecule type" value="Genomic_DNA"/>
</dbReference>
<dbReference type="Proteomes" id="UP000011693">
    <property type="component" value="Unassembled WGS sequence"/>
</dbReference>
<feature type="region of interest" description="Disordered" evidence="1">
    <location>
        <begin position="1"/>
        <end position="47"/>
    </location>
</feature>
<evidence type="ECO:0000313" key="3">
    <source>
        <dbReference type="Proteomes" id="UP000011693"/>
    </source>
</evidence>
<name>M0A443_9EURY</name>
<keyword evidence="2" id="KW-0240">DNA-directed RNA polymerase</keyword>
<dbReference type="RefSeq" id="WP_006169656.1">
    <property type="nucleotide sequence ID" value="NZ_AOIN01000100.1"/>
</dbReference>
<feature type="region of interest" description="Disordered" evidence="1">
    <location>
        <begin position="224"/>
        <end position="296"/>
    </location>
</feature>
<gene>
    <name evidence="2" type="ORF">C482_20516</name>
</gene>
<feature type="compositionally biased region" description="Basic and acidic residues" evidence="1">
    <location>
        <begin position="21"/>
        <end position="34"/>
    </location>
</feature>
<evidence type="ECO:0000313" key="2">
    <source>
        <dbReference type="EMBL" id="ELY93096.1"/>
    </source>
</evidence>
<dbReference type="AlphaFoldDB" id="M0A443"/>
<dbReference type="PATRIC" id="fig|1227492.4.peg.4088"/>
<protein>
    <submittedName>
        <fullName evidence="2">DNA-directed RNA polymerase subunit epsilon</fullName>
    </submittedName>
</protein>